<name>A0A645I9G2_9ZZZZ</name>
<protein>
    <submittedName>
        <fullName evidence="1">Uncharacterized protein</fullName>
    </submittedName>
</protein>
<organism evidence="1">
    <name type="scientific">bioreactor metagenome</name>
    <dbReference type="NCBI Taxonomy" id="1076179"/>
    <lineage>
        <taxon>unclassified sequences</taxon>
        <taxon>metagenomes</taxon>
        <taxon>ecological metagenomes</taxon>
    </lineage>
</organism>
<gene>
    <name evidence="1" type="ORF">SDC9_195492</name>
</gene>
<comment type="caution">
    <text evidence="1">The sequence shown here is derived from an EMBL/GenBank/DDBJ whole genome shotgun (WGS) entry which is preliminary data.</text>
</comment>
<reference evidence="1" key="1">
    <citation type="submission" date="2019-08" db="EMBL/GenBank/DDBJ databases">
        <authorList>
            <person name="Kucharzyk K."/>
            <person name="Murdoch R.W."/>
            <person name="Higgins S."/>
            <person name="Loffler F."/>
        </authorList>
    </citation>
    <scope>NUCLEOTIDE SEQUENCE</scope>
</reference>
<accession>A0A645I9G2</accession>
<sequence length="36" mass="4191">MFIHPGNPRRIEIIADHAFRRGGFLTLQNKSRTRAL</sequence>
<proteinExistence type="predicted"/>
<dbReference type="AlphaFoldDB" id="A0A645I9G2"/>
<evidence type="ECO:0000313" key="1">
    <source>
        <dbReference type="EMBL" id="MPN47888.1"/>
    </source>
</evidence>
<dbReference type="EMBL" id="VSSQ01109735">
    <property type="protein sequence ID" value="MPN47888.1"/>
    <property type="molecule type" value="Genomic_DNA"/>
</dbReference>